<accession>A0ABT6S176</accession>
<dbReference type="Proteomes" id="UP001224661">
    <property type="component" value="Unassembled WGS sequence"/>
</dbReference>
<evidence type="ECO:0000313" key="1">
    <source>
        <dbReference type="EMBL" id="MDI3390418.1"/>
    </source>
</evidence>
<evidence type="ECO:0008006" key="3">
    <source>
        <dbReference type="Google" id="ProtNLM"/>
    </source>
</evidence>
<gene>
    <name evidence="1" type="ORF">QIS99_30125</name>
</gene>
<dbReference type="RefSeq" id="WP_282516904.1">
    <property type="nucleotide sequence ID" value="NZ_JASCIR010000048.1"/>
</dbReference>
<evidence type="ECO:0000313" key="2">
    <source>
        <dbReference type="Proteomes" id="UP001224661"/>
    </source>
</evidence>
<protein>
    <recommendedName>
        <fullName evidence="3">Serine/threonine protein kinase</fullName>
    </recommendedName>
</protein>
<reference evidence="1 2" key="1">
    <citation type="submission" date="2023-05" db="EMBL/GenBank/DDBJ databases">
        <title>Draft genome sequence of Streptomyces sp. B-S-A8 isolated from a cave soil in Thailand.</title>
        <authorList>
            <person name="Chamroensaksri N."/>
            <person name="Muangham S."/>
        </authorList>
    </citation>
    <scope>NUCLEOTIDE SEQUENCE [LARGE SCALE GENOMIC DNA]</scope>
    <source>
        <strain evidence="1 2">B-S-A8</strain>
    </source>
</reference>
<dbReference type="EMBL" id="JASCIR010000048">
    <property type="protein sequence ID" value="MDI3390418.1"/>
    <property type="molecule type" value="Genomic_DNA"/>
</dbReference>
<name>A0ABT6S176_9ACTN</name>
<proteinExistence type="predicted"/>
<sequence>MAASAEKNGVWGCGEVPTAIAVTSADLVLPPPDLQTPPAAVLGPGGKDHPLERTLAELQALLDQHGYVVVLYPASLADRTVHRLHTARALLESDRIALLRLDLPPLGLAMLALQLRQLALCDFSPGVLASAARLLSHYIYAGALLGSVAKLDRVPVSLTSHAKSWVPGSQFAVLATPEPQLVKVSSGAGGHAPDLFQGPGFGTQLLIARGQLNSDWVTAHLAPAWKVQGVAEAPLPAESGRWWATGRLVEFAAAIPDITMLYQLVSSVRREDCHWCGLDLIGDRCGFCAAPLLPREQRTRTHKEAGRELAAAAEAGAGAGAWAAGAARVLAPGPDRSRRAIGP</sequence>
<keyword evidence="2" id="KW-1185">Reference proteome</keyword>
<organism evidence="1 2">
    <name type="scientific">Streptomyces solicavernae</name>
    <dbReference type="NCBI Taxonomy" id="3043614"/>
    <lineage>
        <taxon>Bacteria</taxon>
        <taxon>Bacillati</taxon>
        <taxon>Actinomycetota</taxon>
        <taxon>Actinomycetes</taxon>
        <taxon>Kitasatosporales</taxon>
        <taxon>Streptomycetaceae</taxon>
        <taxon>Streptomyces</taxon>
    </lineage>
</organism>
<comment type="caution">
    <text evidence="1">The sequence shown here is derived from an EMBL/GenBank/DDBJ whole genome shotgun (WGS) entry which is preliminary data.</text>
</comment>